<dbReference type="AlphaFoldDB" id="A0A835BJS8"/>
<evidence type="ECO:0000259" key="1">
    <source>
        <dbReference type="Pfam" id="PF13966"/>
    </source>
</evidence>
<organism evidence="2 3">
    <name type="scientific">Digitaria exilis</name>
    <dbReference type="NCBI Taxonomy" id="1010633"/>
    <lineage>
        <taxon>Eukaryota</taxon>
        <taxon>Viridiplantae</taxon>
        <taxon>Streptophyta</taxon>
        <taxon>Embryophyta</taxon>
        <taxon>Tracheophyta</taxon>
        <taxon>Spermatophyta</taxon>
        <taxon>Magnoliopsida</taxon>
        <taxon>Liliopsida</taxon>
        <taxon>Poales</taxon>
        <taxon>Poaceae</taxon>
        <taxon>PACMAD clade</taxon>
        <taxon>Panicoideae</taxon>
        <taxon>Panicodae</taxon>
        <taxon>Paniceae</taxon>
        <taxon>Anthephorinae</taxon>
        <taxon>Digitaria</taxon>
    </lineage>
</organism>
<reference evidence="2" key="1">
    <citation type="submission" date="2020-07" db="EMBL/GenBank/DDBJ databases">
        <title>Genome sequence and genetic diversity analysis of an under-domesticated orphan crop, white fonio (Digitaria exilis).</title>
        <authorList>
            <person name="Bennetzen J.L."/>
            <person name="Chen S."/>
            <person name="Ma X."/>
            <person name="Wang X."/>
            <person name="Yssel A.E.J."/>
            <person name="Chaluvadi S.R."/>
            <person name="Johnson M."/>
            <person name="Gangashetty P."/>
            <person name="Hamidou F."/>
            <person name="Sanogo M.D."/>
            <person name="Zwaenepoel A."/>
            <person name="Wallace J."/>
            <person name="Van De Peer Y."/>
            <person name="Van Deynze A."/>
        </authorList>
    </citation>
    <scope>NUCLEOTIDE SEQUENCE</scope>
    <source>
        <tissue evidence="2">Leaves</tissue>
    </source>
</reference>
<dbReference type="OrthoDB" id="690234at2759"/>
<evidence type="ECO:0000313" key="3">
    <source>
        <dbReference type="Proteomes" id="UP000636709"/>
    </source>
</evidence>
<dbReference type="PANTHER" id="PTHR36617">
    <property type="entry name" value="PROTEIN, PUTATIVE-RELATED"/>
    <property type="match status" value="1"/>
</dbReference>
<dbReference type="Proteomes" id="UP000636709">
    <property type="component" value="Unassembled WGS sequence"/>
</dbReference>
<evidence type="ECO:0000313" key="2">
    <source>
        <dbReference type="EMBL" id="KAF8700650.1"/>
    </source>
</evidence>
<proteinExistence type="predicted"/>
<dbReference type="PANTHER" id="PTHR36617:SF16">
    <property type="entry name" value="OS04G0516500 PROTEIN"/>
    <property type="match status" value="1"/>
</dbReference>
<dbReference type="Pfam" id="PF13966">
    <property type="entry name" value="zf-RVT"/>
    <property type="match status" value="1"/>
</dbReference>
<accession>A0A835BJS8</accession>
<feature type="domain" description="Reverse transcriptase zinc-binding" evidence="1">
    <location>
        <begin position="190"/>
        <end position="268"/>
    </location>
</feature>
<dbReference type="EMBL" id="JACEFO010001825">
    <property type="protein sequence ID" value="KAF8700650.1"/>
    <property type="molecule type" value="Genomic_DNA"/>
</dbReference>
<dbReference type="InterPro" id="IPR026960">
    <property type="entry name" value="RVT-Znf"/>
</dbReference>
<sequence length="360" mass="41782">MTAFQCPLSNFHRKRLLAISTSSIMGKNTHNLLRVNKLKFVQKLHDPGSLPWKTWFTSQHPDGLADLRADSYIAELILEELSRFRKLTVVQIGNGNHTSFWLDSWLLNSPIAEIFPALYSHCVEPEITVADARARTVATLLRPRLTRVAAEELAIIQSCLSTVSFSDNNDARYLSSQQCRPFDTRDVPQALQAELPSHPEAMRVWRTKLPTKVKFFGWLLTHGRVNCRAYLHRRNICTREEAFCETCLDVLETADHIFFQCPIALRFWRLVGFHHTNASVANHWLLGRELQLPSQVQYDAVLVLLWHLWKARNAKIFDNLQLTEEAILQRALSDMDLWRPRFKDAQDLWGFWRHHFSTCL</sequence>
<comment type="caution">
    <text evidence="2">The sequence shown here is derived from an EMBL/GenBank/DDBJ whole genome shotgun (WGS) entry which is preliminary data.</text>
</comment>
<gene>
    <name evidence="2" type="ORF">HU200_033996</name>
</gene>
<keyword evidence="3" id="KW-1185">Reference proteome</keyword>
<name>A0A835BJS8_9POAL</name>
<protein>
    <recommendedName>
        <fullName evidence="1">Reverse transcriptase zinc-binding domain-containing protein</fullName>
    </recommendedName>
</protein>